<accession>A0A517WL02</accession>
<protein>
    <recommendedName>
        <fullName evidence="3">DUF416 family protein</fullName>
    </recommendedName>
</protein>
<gene>
    <name evidence="1" type="ORF">V6x_56760</name>
</gene>
<sequence>MKKQTYDFNDYSEFMTKQLQKLRHFERCLFSAWCADRLLTSHTVLLAASLSEQDLRILQDVLNELWDALLSGVIPEKDQLNALDMDFMGIDDGWNDPMEDIHPAISIVQQSVGMCILCCRRNDVGLAQAVARSVIDNLDCMQEENDPSYSPDTLFEHPQIQHEVVAQLAIIKHLKGEYELDLRLRTMFR</sequence>
<organism evidence="1 2">
    <name type="scientific">Gimesia chilikensis</name>
    <dbReference type="NCBI Taxonomy" id="2605989"/>
    <lineage>
        <taxon>Bacteria</taxon>
        <taxon>Pseudomonadati</taxon>
        <taxon>Planctomycetota</taxon>
        <taxon>Planctomycetia</taxon>
        <taxon>Planctomycetales</taxon>
        <taxon>Planctomycetaceae</taxon>
        <taxon>Gimesia</taxon>
    </lineage>
</organism>
<reference evidence="1 2" key="1">
    <citation type="submission" date="2019-02" db="EMBL/GenBank/DDBJ databases">
        <title>Deep-cultivation of Planctomycetes and their phenomic and genomic characterization uncovers novel biology.</title>
        <authorList>
            <person name="Wiegand S."/>
            <person name="Jogler M."/>
            <person name="Boedeker C."/>
            <person name="Pinto D."/>
            <person name="Vollmers J."/>
            <person name="Rivas-Marin E."/>
            <person name="Kohn T."/>
            <person name="Peeters S.H."/>
            <person name="Heuer A."/>
            <person name="Rast P."/>
            <person name="Oberbeckmann S."/>
            <person name="Bunk B."/>
            <person name="Jeske O."/>
            <person name="Meyerdierks A."/>
            <person name="Storesund J.E."/>
            <person name="Kallscheuer N."/>
            <person name="Luecker S."/>
            <person name="Lage O.M."/>
            <person name="Pohl T."/>
            <person name="Merkel B.J."/>
            <person name="Hornburger P."/>
            <person name="Mueller R.-W."/>
            <person name="Bruemmer F."/>
            <person name="Labrenz M."/>
            <person name="Spormann A.M."/>
            <person name="Op den Camp H."/>
            <person name="Overmann J."/>
            <person name="Amann R."/>
            <person name="Jetten M.S.M."/>
            <person name="Mascher T."/>
            <person name="Medema M.H."/>
            <person name="Devos D.P."/>
            <person name="Kaster A.-K."/>
            <person name="Ovreas L."/>
            <person name="Rohde M."/>
            <person name="Galperin M.Y."/>
            <person name="Jogler C."/>
        </authorList>
    </citation>
    <scope>NUCLEOTIDE SEQUENCE [LARGE SCALE GENOMIC DNA]</scope>
    <source>
        <strain evidence="1 2">V6</strain>
    </source>
</reference>
<dbReference type="InterPro" id="IPR023381">
    <property type="entry name" value="YP001051499.1-like_dom_sf"/>
</dbReference>
<proteinExistence type="predicted"/>
<dbReference type="RefSeq" id="WP_145044560.1">
    <property type="nucleotide sequence ID" value="NZ_CP036347.1"/>
</dbReference>
<dbReference type="Gene3D" id="1.20.1590.10">
    <property type="entry name" value="YP_001051499.1 domain like"/>
    <property type="match status" value="1"/>
</dbReference>
<dbReference type="AlphaFoldDB" id="A0A517WL02"/>
<dbReference type="EMBL" id="CP036347">
    <property type="protein sequence ID" value="QDU05932.1"/>
    <property type="molecule type" value="Genomic_DNA"/>
</dbReference>
<name>A0A517WL02_9PLAN</name>
<evidence type="ECO:0000313" key="2">
    <source>
        <dbReference type="Proteomes" id="UP000320722"/>
    </source>
</evidence>
<evidence type="ECO:0000313" key="1">
    <source>
        <dbReference type="EMBL" id="QDU05932.1"/>
    </source>
</evidence>
<evidence type="ECO:0008006" key="3">
    <source>
        <dbReference type="Google" id="ProtNLM"/>
    </source>
</evidence>
<dbReference type="Proteomes" id="UP000320722">
    <property type="component" value="Chromosome"/>
</dbReference>